<organism evidence="13 14">
    <name type="scientific">Rhododendron griersonianum</name>
    <dbReference type="NCBI Taxonomy" id="479676"/>
    <lineage>
        <taxon>Eukaryota</taxon>
        <taxon>Viridiplantae</taxon>
        <taxon>Streptophyta</taxon>
        <taxon>Embryophyta</taxon>
        <taxon>Tracheophyta</taxon>
        <taxon>Spermatophyta</taxon>
        <taxon>Magnoliopsida</taxon>
        <taxon>eudicotyledons</taxon>
        <taxon>Gunneridae</taxon>
        <taxon>Pentapetalae</taxon>
        <taxon>asterids</taxon>
        <taxon>Ericales</taxon>
        <taxon>Ericaceae</taxon>
        <taxon>Ericoideae</taxon>
        <taxon>Rhodoreae</taxon>
        <taxon>Rhododendron</taxon>
    </lineage>
</organism>
<evidence type="ECO:0000256" key="1">
    <source>
        <dbReference type="ARBA" id="ARBA00004141"/>
    </source>
</evidence>
<feature type="transmembrane region" description="Helical" evidence="11">
    <location>
        <begin position="428"/>
        <end position="450"/>
    </location>
</feature>
<reference evidence="13" key="1">
    <citation type="submission" date="2020-08" db="EMBL/GenBank/DDBJ databases">
        <title>Plant Genome Project.</title>
        <authorList>
            <person name="Zhang R.-G."/>
        </authorList>
    </citation>
    <scope>NUCLEOTIDE SEQUENCE</scope>
    <source>
        <strain evidence="13">WSP0</strain>
        <tissue evidence="13">Leaf</tissue>
    </source>
</reference>
<dbReference type="AlphaFoldDB" id="A0AAV6K9Z1"/>
<dbReference type="CDD" id="cd17358">
    <property type="entry name" value="MFS_GLUT6_8_Class3_like"/>
    <property type="match status" value="1"/>
</dbReference>
<dbReference type="InterPro" id="IPR050549">
    <property type="entry name" value="MFS_Trehalose_Transporter"/>
</dbReference>
<feature type="transmembrane region" description="Helical" evidence="11">
    <location>
        <begin position="456"/>
        <end position="477"/>
    </location>
</feature>
<feature type="transmembrane region" description="Helical" evidence="11">
    <location>
        <begin position="186"/>
        <end position="204"/>
    </location>
</feature>
<dbReference type="EMBL" id="JACTNZ010000005">
    <property type="protein sequence ID" value="KAG5549298.1"/>
    <property type="molecule type" value="Genomic_DNA"/>
</dbReference>
<evidence type="ECO:0000256" key="8">
    <source>
        <dbReference type="ARBA" id="ARBA00044504"/>
    </source>
</evidence>
<dbReference type="InterPro" id="IPR044775">
    <property type="entry name" value="MFS_ERD6/Tret1-like"/>
</dbReference>
<comment type="similarity">
    <text evidence="2 9">Belongs to the major facilitator superfamily. Sugar transporter (TC 2.A.1.1) family.</text>
</comment>
<dbReference type="InterPro" id="IPR003663">
    <property type="entry name" value="Sugar/inositol_transpt"/>
</dbReference>
<dbReference type="InterPro" id="IPR005828">
    <property type="entry name" value="MFS_sugar_transport-like"/>
</dbReference>
<evidence type="ECO:0000259" key="12">
    <source>
        <dbReference type="PROSITE" id="PS50850"/>
    </source>
</evidence>
<keyword evidence="5 11" id="KW-0812">Transmembrane</keyword>
<keyword evidence="7 11" id="KW-0472">Membrane</keyword>
<name>A0AAV6K9Z1_9ERIC</name>
<comment type="similarity">
    <text evidence="8">Belongs to the major facilitator superfamily. Phosphate:H(+) symporter (TC 2.A.1.9) family.</text>
</comment>
<dbReference type="InterPro" id="IPR036259">
    <property type="entry name" value="MFS_trans_sf"/>
</dbReference>
<feature type="region of interest" description="Disordered" evidence="10">
    <location>
        <begin position="1"/>
        <end position="48"/>
    </location>
</feature>
<evidence type="ECO:0000256" key="9">
    <source>
        <dbReference type="RuleBase" id="RU003346"/>
    </source>
</evidence>
<evidence type="ECO:0000256" key="6">
    <source>
        <dbReference type="ARBA" id="ARBA00022989"/>
    </source>
</evidence>
<feature type="compositionally biased region" description="Basic and acidic residues" evidence="10">
    <location>
        <begin position="1"/>
        <end position="18"/>
    </location>
</feature>
<comment type="caution">
    <text evidence="13">The sequence shown here is derived from an EMBL/GenBank/DDBJ whole genome shotgun (WGS) entry which is preliminary data.</text>
</comment>
<evidence type="ECO:0000256" key="5">
    <source>
        <dbReference type="ARBA" id="ARBA00022692"/>
    </source>
</evidence>
<evidence type="ECO:0000313" key="13">
    <source>
        <dbReference type="EMBL" id="KAG5549298.1"/>
    </source>
</evidence>
<evidence type="ECO:0000256" key="7">
    <source>
        <dbReference type="ARBA" id="ARBA00023136"/>
    </source>
</evidence>
<evidence type="ECO:0000256" key="2">
    <source>
        <dbReference type="ARBA" id="ARBA00010992"/>
    </source>
</evidence>
<dbReference type="Proteomes" id="UP000823749">
    <property type="component" value="Chromosome 5"/>
</dbReference>
<comment type="subcellular location">
    <subcellularLocation>
        <location evidence="1">Membrane</location>
        <topology evidence="1">Multi-pass membrane protein</topology>
    </subcellularLocation>
</comment>
<keyword evidence="3 9" id="KW-0813">Transport</keyword>
<feature type="transmembrane region" description="Helical" evidence="11">
    <location>
        <begin position="357"/>
        <end position="379"/>
    </location>
</feature>
<dbReference type="PROSITE" id="PS50850">
    <property type="entry name" value="MFS"/>
    <property type="match status" value="1"/>
</dbReference>
<dbReference type="GO" id="GO:0051119">
    <property type="term" value="F:sugar transmembrane transporter activity"/>
    <property type="evidence" value="ECO:0007669"/>
    <property type="project" value="InterPro"/>
</dbReference>
<dbReference type="PANTHER" id="PTHR48021:SF25">
    <property type="entry name" value="SUGAR TRANSPORTER ERD6-LIKE 5"/>
    <property type="match status" value="1"/>
</dbReference>
<evidence type="ECO:0000256" key="11">
    <source>
        <dbReference type="SAM" id="Phobius"/>
    </source>
</evidence>
<evidence type="ECO:0000256" key="3">
    <source>
        <dbReference type="ARBA" id="ARBA00022448"/>
    </source>
</evidence>
<protein>
    <recommendedName>
        <fullName evidence="12">Major facilitator superfamily (MFS) profile domain-containing protein</fullName>
    </recommendedName>
</protein>
<dbReference type="GO" id="GO:0016020">
    <property type="term" value="C:membrane"/>
    <property type="evidence" value="ECO:0007669"/>
    <property type="project" value="UniProtKB-SubCell"/>
</dbReference>
<feature type="transmembrane region" description="Helical" evidence="11">
    <location>
        <begin position="96"/>
        <end position="115"/>
    </location>
</feature>
<feature type="transmembrane region" description="Helical" evidence="11">
    <location>
        <begin position="127"/>
        <end position="150"/>
    </location>
</feature>
<dbReference type="PRINTS" id="PR00171">
    <property type="entry name" value="SUGRTRNSPORT"/>
</dbReference>
<dbReference type="FunFam" id="1.20.1250.20:FF:000043">
    <property type="entry name" value="sugar transporter ERD6-like 6"/>
    <property type="match status" value="1"/>
</dbReference>
<dbReference type="PROSITE" id="PS00216">
    <property type="entry name" value="SUGAR_TRANSPORT_1"/>
    <property type="match status" value="1"/>
</dbReference>
<keyword evidence="4" id="KW-0762">Sugar transport</keyword>
<feature type="transmembrane region" description="Helical" evidence="11">
    <location>
        <begin position="54"/>
        <end position="76"/>
    </location>
</feature>
<dbReference type="SUPFAM" id="SSF103473">
    <property type="entry name" value="MFS general substrate transporter"/>
    <property type="match status" value="1"/>
</dbReference>
<feature type="transmembrane region" description="Helical" evidence="11">
    <location>
        <begin position="391"/>
        <end position="416"/>
    </location>
</feature>
<evidence type="ECO:0000256" key="4">
    <source>
        <dbReference type="ARBA" id="ARBA00022597"/>
    </source>
</evidence>
<keyword evidence="6 11" id="KW-1133">Transmembrane helix</keyword>
<dbReference type="PANTHER" id="PTHR48021">
    <property type="match status" value="1"/>
</dbReference>
<keyword evidence="14" id="KW-1185">Reference proteome</keyword>
<feature type="transmembrane region" description="Helical" evidence="11">
    <location>
        <begin position="156"/>
        <end position="174"/>
    </location>
</feature>
<dbReference type="Pfam" id="PF00083">
    <property type="entry name" value="Sugar_tr"/>
    <property type="match status" value="1"/>
</dbReference>
<feature type="domain" description="Major facilitator superfamily (MFS) profile" evidence="12">
    <location>
        <begin position="62"/>
        <end position="481"/>
    </location>
</feature>
<sequence length="496" mass="53427">MYTHTYRERERERERENMEDGQVNRRLLLEEKIEDPDGGSSGERAAEGGISSSSVTAVVVFSTSIAVVGSFGYGFAAGFSSQAESGIRSDLGLSTAAYSLFGSMLTIGGMVGATVSGKVADLIGRRFAMLLSGVWFILGWLAILFAQGAWMLDVGRAVLGFGIAIQAFVGPAYIGEISPKNTRGGFTAANQLLNCCGLSVVYFVGNLVTWRTLAIIGIIPCMVQVVGVFFIPESPRWLVKIGKEKDLEATLRRLRGKDADVSQEAAEIRDYIEIVQQLPKAKFLDMFQRKYAHSLTIGFGLLLLAIFGGTVGISYYASSIYEAAGCSVSVGTTTMAIVQIPFSVLGLLLMDKTGRRPLWMFSAAGTCLANFLIGLGFLLQNLNQNKDLTAILVFSGIQLYVATFSAGMASTPWVVVSELLPLDIKGSAGSLITFCNWASAWVVSYGYIFILDWNPAGTFFILAGICASTVVFVAKLVPETKGRTLEEIQASLTLFT</sequence>
<feature type="transmembrane region" description="Helical" evidence="11">
    <location>
        <begin position="210"/>
        <end position="231"/>
    </location>
</feature>
<evidence type="ECO:0000256" key="10">
    <source>
        <dbReference type="SAM" id="MobiDB-lite"/>
    </source>
</evidence>
<accession>A0AAV6K9Z1</accession>
<feature type="transmembrane region" description="Helical" evidence="11">
    <location>
        <begin position="328"/>
        <end position="350"/>
    </location>
</feature>
<evidence type="ECO:0000313" key="14">
    <source>
        <dbReference type="Proteomes" id="UP000823749"/>
    </source>
</evidence>
<gene>
    <name evidence="13" type="ORF">RHGRI_014601</name>
</gene>
<dbReference type="Gene3D" id="1.20.1250.20">
    <property type="entry name" value="MFS general substrate transporter like domains"/>
    <property type="match status" value="1"/>
</dbReference>
<dbReference type="InterPro" id="IPR020846">
    <property type="entry name" value="MFS_dom"/>
</dbReference>
<proteinExistence type="inferred from homology"/>
<dbReference type="InterPro" id="IPR005829">
    <property type="entry name" value="Sugar_transporter_CS"/>
</dbReference>
<dbReference type="NCBIfam" id="TIGR00879">
    <property type="entry name" value="SP"/>
    <property type="match status" value="1"/>
</dbReference>
<feature type="transmembrane region" description="Helical" evidence="11">
    <location>
        <begin position="295"/>
        <end position="316"/>
    </location>
</feature>